<dbReference type="Pfam" id="PF16916">
    <property type="entry name" value="ZT_dimer"/>
    <property type="match status" value="1"/>
</dbReference>
<dbReference type="AlphaFoldDB" id="A0A9D2N085"/>
<feature type="domain" description="Cation efflux protein transmembrane" evidence="8">
    <location>
        <begin position="31"/>
        <end position="222"/>
    </location>
</feature>
<evidence type="ECO:0000256" key="5">
    <source>
        <dbReference type="ARBA" id="ARBA00022989"/>
    </source>
</evidence>
<comment type="caution">
    <text evidence="10">The sequence shown here is derived from an EMBL/GenBank/DDBJ whole genome shotgun (WGS) entry which is preliminary data.</text>
</comment>
<comment type="subcellular location">
    <subcellularLocation>
        <location evidence="1">Membrane</location>
        <topology evidence="1">Multi-pass membrane protein</topology>
    </subcellularLocation>
</comment>
<feature type="transmembrane region" description="Helical" evidence="7">
    <location>
        <begin position="97"/>
        <end position="115"/>
    </location>
</feature>
<keyword evidence="3" id="KW-0813">Transport</keyword>
<name>A0A9D2N085_9FIRM</name>
<feature type="transmembrane region" description="Helical" evidence="7">
    <location>
        <begin position="197"/>
        <end position="215"/>
    </location>
</feature>
<dbReference type="NCBIfam" id="TIGR01297">
    <property type="entry name" value="CDF"/>
    <property type="match status" value="1"/>
</dbReference>
<evidence type="ECO:0000256" key="4">
    <source>
        <dbReference type="ARBA" id="ARBA00022692"/>
    </source>
</evidence>
<evidence type="ECO:0000256" key="7">
    <source>
        <dbReference type="SAM" id="Phobius"/>
    </source>
</evidence>
<dbReference type="SUPFAM" id="SSF161111">
    <property type="entry name" value="Cation efflux protein transmembrane domain-like"/>
    <property type="match status" value="1"/>
</dbReference>
<evidence type="ECO:0000259" key="9">
    <source>
        <dbReference type="Pfam" id="PF16916"/>
    </source>
</evidence>
<gene>
    <name evidence="10" type="ORF">H9704_10625</name>
</gene>
<keyword evidence="5 7" id="KW-1133">Transmembrane helix</keyword>
<dbReference type="EMBL" id="DWWT01000054">
    <property type="protein sequence ID" value="HJC06588.1"/>
    <property type="molecule type" value="Genomic_DNA"/>
</dbReference>
<comment type="similarity">
    <text evidence="2">Belongs to the cation diffusion facilitator (CDF) transporter (TC 2.A.4) family.</text>
</comment>
<organism evidence="10 11">
    <name type="scientific">Candidatus Enterocloster excrementipullorum</name>
    <dbReference type="NCBI Taxonomy" id="2838559"/>
    <lineage>
        <taxon>Bacteria</taxon>
        <taxon>Bacillati</taxon>
        <taxon>Bacillota</taxon>
        <taxon>Clostridia</taxon>
        <taxon>Lachnospirales</taxon>
        <taxon>Lachnospiraceae</taxon>
        <taxon>Enterocloster</taxon>
    </lineage>
</organism>
<dbReference type="Gene3D" id="3.30.70.1350">
    <property type="entry name" value="Cation efflux protein, cytoplasmic domain"/>
    <property type="match status" value="1"/>
</dbReference>
<dbReference type="InterPro" id="IPR027469">
    <property type="entry name" value="Cation_efflux_TMD_sf"/>
</dbReference>
<evidence type="ECO:0000256" key="2">
    <source>
        <dbReference type="ARBA" id="ARBA00008114"/>
    </source>
</evidence>
<dbReference type="GO" id="GO:0008324">
    <property type="term" value="F:monoatomic cation transmembrane transporter activity"/>
    <property type="evidence" value="ECO:0007669"/>
    <property type="project" value="InterPro"/>
</dbReference>
<evidence type="ECO:0000256" key="3">
    <source>
        <dbReference type="ARBA" id="ARBA00022448"/>
    </source>
</evidence>
<reference evidence="10" key="2">
    <citation type="submission" date="2021-04" db="EMBL/GenBank/DDBJ databases">
        <authorList>
            <person name="Gilroy R."/>
        </authorList>
    </citation>
    <scope>NUCLEOTIDE SEQUENCE</scope>
    <source>
        <strain evidence="10">CHK180-15479</strain>
    </source>
</reference>
<dbReference type="Proteomes" id="UP000823910">
    <property type="component" value="Unassembled WGS sequence"/>
</dbReference>
<dbReference type="Pfam" id="PF01545">
    <property type="entry name" value="Cation_efflux"/>
    <property type="match status" value="1"/>
</dbReference>
<sequence length="396" mass="43792">MTEFLVRRFVKEYNHVEEARVRTAYGAMASVVGIVCNVLLFAAKMAIGLLANSISVMADAFNNLSDAASSIVGFVGVKMAQKPADDDHPFGHGRIEYISAFIVAFLVIQVGLSLFKGSVEKLFHPDDLTFRWVSVLVLGLSVCVKLWLSLFNRKLGKRINSKVMLATSADALGDVAATSATALSIVVYGIFGWNIDAVVGLVVSVVVILAGINIAKDTLAPLIGEAIDPELYEQITNFVESFDGIVGSHDLIVHNYGPSKSMASIHAEVPNDCDLEDTHEIIDRIEREAARRFGILLVIHMDPVETHDGRVAQFKAMVEDVIKKKDERLSIHDFRIVDGKERINLIFDLVAPREYKGSEVGRLKTEISEEVNRRDKRCFCVITMENSFISEARHEK</sequence>
<dbReference type="GO" id="GO:0016020">
    <property type="term" value="C:membrane"/>
    <property type="evidence" value="ECO:0007669"/>
    <property type="project" value="UniProtKB-SubCell"/>
</dbReference>
<evidence type="ECO:0000256" key="1">
    <source>
        <dbReference type="ARBA" id="ARBA00004141"/>
    </source>
</evidence>
<feature type="transmembrane region" description="Helical" evidence="7">
    <location>
        <begin position="171"/>
        <end position="191"/>
    </location>
</feature>
<reference evidence="10" key="1">
    <citation type="journal article" date="2021" name="PeerJ">
        <title>Extensive microbial diversity within the chicken gut microbiome revealed by metagenomics and culture.</title>
        <authorList>
            <person name="Gilroy R."/>
            <person name="Ravi A."/>
            <person name="Getino M."/>
            <person name="Pursley I."/>
            <person name="Horton D.L."/>
            <person name="Alikhan N.F."/>
            <person name="Baker D."/>
            <person name="Gharbi K."/>
            <person name="Hall N."/>
            <person name="Watson M."/>
            <person name="Adriaenssens E.M."/>
            <person name="Foster-Nyarko E."/>
            <person name="Jarju S."/>
            <person name="Secka A."/>
            <person name="Antonio M."/>
            <person name="Oren A."/>
            <person name="Chaudhuri R.R."/>
            <person name="La Ragione R."/>
            <person name="Hildebrand F."/>
            <person name="Pallen M.J."/>
        </authorList>
    </citation>
    <scope>NUCLEOTIDE SEQUENCE</scope>
    <source>
        <strain evidence="10">CHK180-15479</strain>
    </source>
</reference>
<evidence type="ECO:0000313" key="11">
    <source>
        <dbReference type="Proteomes" id="UP000823910"/>
    </source>
</evidence>
<dbReference type="InterPro" id="IPR027470">
    <property type="entry name" value="Cation_efflux_CTD"/>
</dbReference>
<evidence type="ECO:0000313" key="10">
    <source>
        <dbReference type="EMBL" id="HJC06588.1"/>
    </source>
</evidence>
<dbReference type="InterPro" id="IPR058533">
    <property type="entry name" value="Cation_efflux_TM"/>
</dbReference>
<feature type="transmembrane region" description="Helical" evidence="7">
    <location>
        <begin position="24"/>
        <end position="43"/>
    </location>
</feature>
<keyword evidence="4 7" id="KW-0812">Transmembrane</keyword>
<proteinExistence type="inferred from homology"/>
<dbReference type="PANTHER" id="PTHR43840">
    <property type="entry name" value="MITOCHONDRIAL METAL TRANSPORTER 1-RELATED"/>
    <property type="match status" value="1"/>
</dbReference>
<dbReference type="PANTHER" id="PTHR43840:SF50">
    <property type="entry name" value="MANGANESE EFFLUX SYSTEM PROTEIN MNES"/>
    <property type="match status" value="1"/>
</dbReference>
<feature type="domain" description="Cation efflux protein cytoplasmic" evidence="9">
    <location>
        <begin position="228"/>
        <end position="303"/>
    </location>
</feature>
<accession>A0A9D2N085</accession>
<dbReference type="SUPFAM" id="SSF160240">
    <property type="entry name" value="Cation efflux protein cytoplasmic domain-like"/>
    <property type="match status" value="1"/>
</dbReference>
<dbReference type="Gene3D" id="1.20.1510.10">
    <property type="entry name" value="Cation efflux protein transmembrane domain"/>
    <property type="match status" value="1"/>
</dbReference>
<dbReference type="InterPro" id="IPR036837">
    <property type="entry name" value="Cation_efflux_CTD_sf"/>
</dbReference>
<protein>
    <submittedName>
        <fullName evidence="10">Cation diffusion facilitator family transporter</fullName>
    </submittedName>
</protein>
<dbReference type="InterPro" id="IPR002524">
    <property type="entry name" value="Cation_efflux"/>
</dbReference>
<dbReference type="InterPro" id="IPR050291">
    <property type="entry name" value="CDF_Transporter"/>
</dbReference>
<evidence type="ECO:0000259" key="8">
    <source>
        <dbReference type="Pfam" id="PF01545"/>
    </source>
</evidence>
<dbReference type="FunFam" id="1.20.1510.10:FF:000006">
    <property type="entry name" value="Divalent cation efflux transporter"/>
    <property type="match status" value="1"/>
</dbReference>
<keyword evidence="6 7" id="KW-0472">Membrane</keyword>
<feature type="transmembrane region" description="Helical" evidence="7">
    <location>
        <begin position="130"/>
        <end position="150"/>
    </location>
</feature>
<evidence type="ECO:0000256" key="6">
    <source>
        <dbReference type="ARBA" id="ARBA00023136"/>
    </source>
</evidence>